<name>A0A2W5X5N1_9CAUL</name>
<dbReference type="PANTHER" id="PTHR43798">
    <property type="entry name" value="MONOACYLGLYCEROL LIPASE"/>
    <property type="match status" value="1"/>
</dbReference>
<dbReference type="PRINTS" id="PR00111">
    <property type="entry name" value="ABHYDROLASE"/>
</dbReference>
<proteinExistence type="predicted"/>
<evidence type="ECO:0000259" key="1">
    <source>
        <dbReference type="Pfam" id="PF00561"/>
    </source>
</evidence>
<keyword evidence="2" id="KW-0378">Hydrolase</keyword>
<protein>
    <submittedName>
        <fullName evidence="2">Alpha/beta hydrolase</fullName>
    </submittedName>
</protein>
<gene>
    <name evidence="2" type="ORF">DI526_04945</name>
</gene>
<comment type="caution">
    <text evidence="2">The sequence shown here is derived from an EMBL/GenBank/DDBJ whole genome shotgun (WGS) entry which is preliminary data.</text>
</comment>
<reference evidence="2 3" key="1">
    <citation type="submission" date="2017-08" db="EMBL/GenBank/DDBJ databases">
        <title>Infants hospitalized years apart are colonized by the same room-sourced microbial strains.</title>
        <authorList>
            <person name="Brooks B."/>
            <person name="Olm M.R."/>
            <person name="Firek B.A."/>
            <person name="Baker R."/>
            <person name="Thomas B.C."/>
            <person name="Morowitz M.J."/>
            <person name="Banfield J.F."/>
        </authorList>
    </citation>
    <scope>NUCLEOTIDE SEQUENCE [LARGE SCALE GENOMIC DNA]</scope>
    <source>
        <strain evidence="2">S2_003_000_R2_4</strain>
    </source>
</reference>
<sequence>MQVDLLKRAFVDLPGRQVHLRQGGEGPPLVMLHASPGASAQLAPLARQLAKTRRVIAPDTPGHGDSPVLSVAQPEMADYAGALIELLDAMELETVDLYGSHTGAAIAAETALLAPERVGKIVLDGFGLFSPEERDEYLARYTPSLTPDLNGAYLQTAFMFLRDQLVYWPWYGRTATHLHGGTLPPPEALHRWLVEVLKAAETYHLAYGAAFRYPGAERLPMIGHPVLALARPNDPLLPHTRAAADLLPNAKYVALASDGGDPWGSDPAAVIEAFLATD</sequence>
<evidence type="ECO:0000313" key="2">
    <source>
        <dbReference type="EMBL" id="PZR36114.1"/>
    </source>
</evidence>
<dbReference type="GO" id="GO:0016787">
    <property type="term" value="F:hydrolase activity"/>
    <property type="evidence" value="ECO:0007669"/>
    <property type="project" value="UniProtKB-KW"/>
</dbReference>
<dbReference type="InterPro" id="IPR050266">
    <property type="entry name" value="AB_hydrolase_sf"/>
</dbReference>
<dbReference type="InterPro" id="IPR000073">
    <property type="entry name" value="AB_hydrolase_1"/>
</dbReference>
<dbReference type="Gene3D" id="3.40.50.1820">
    <property type="entry name" value="alpha/beta hydrolase"/>
    <property type="match status" value="1"/>
</dbReference>
<dbReference type="AlphaFoldDB" id="A0A2W5X5N1"/>
<feature type="domain" description="AB hydrolase-1" evidence="1">
    <location>
        <begin position="27"/>
        <end position="138"/>
    </location>
</feature>
<dbReference type="Proteomes" id="UP000249393">
    <property type="component" value="Unassembled WGS sequence"/>
</dbReference>
<dbReference type="SUPFAM" id="SSF53474">
    <property type="entry name" value="alpha/beta-Hydrolases"/>
    <property type="match status" value="1"/>
</dbReference>
<evidence type="ECO:0000313" key="3">
    <source>
        <dbReference type="Proteomes" id="UP000249393"/>
    </source>
</evidence>
<dbReference type="RefSeq" id="WP_304274846.1">
    <property type="nucleotide sequence ID" value="NZ_QFQZ01000009.1"/>
</dbReference>
<dbReference type="EMBL" id="QFQZ01000009">
    <property type="protein sequence ID" value="PZR36114.1"/>
    <property type="molecule type" value="Genomic_DNA"/>
</dbReference>
<dbReference type="InterPro" id="IPR029058">
    <property type="entry name" value="AB_hydrolase_fold"/>
</dbReference>
<organism evidence="2 3">
    <name type="scientific">Caulobacter segnis</name>
    <dbReference type="NCBI Taxonomy" id="88688"/>
    <lineage>
        <taxon>Bacteria</taxon>
        <taxon>Pseudomonadati</taxon>
        <taxon>Pseudomonadota</taxon>
        <taxon>Alphaproteobacteria</taxon>
        <taxon>Caulobacterales</taxon>
        <taxon>Caulobacteraceae</taxon>
        <taxon>Caulobacter</taxon>
    </lineage>
</organism>
<dbReference type="Pfam" id="PF00561">
    <property type="entry name" value="Abhydrolase_1"/>
    <property type="match status" value="1"/>
</dbReference>
<accession>A0A2W5X5N1</accession>